<reference evidence="1" key="1">
    <citation type="submission" date="2014-09" db="EMBL/GenBank/DDBJ databases">
        <authorList>
            <person name="Magalhaes I.L.F."/>
            <person name="Oliveira U."/>
            <person name="Santos F.R."/>
            <person name="Vidigal T.H.D.A."/>
            <person name="Brescovit A.D."/>
            <person name="Santos A.J."/>
        </authorList>
    </citation>
    <scope>NUCLEOTIDE SEQUENCE</scope>
    <source>
        <tissue evidence="1">Shoot tissue taken approximately 20 cm above the soil surface</tissue>
    </source>
</reference>
<dbReference type="EMBL" id="GBRH01187440">
    <property type="protein sequence ID" value="JAE10456.1"/>
    <property type="molecule type" value="Transcribed_RNA"/>
</dbReference>
<sequence>MFTIVRNHGNSNHSNSLARLVVLLTDMDCNDEGIYNSRKMIRRVFFSH</sequence>
<evidence type="ECO:0000313" key="1">
    <source>
        <dbReference type="EMBL" id="JAE10456.1"/>
    </source>
</evidence>
<dbReference type="AlphaFoldDB" id="A0A0A9FJY4"/>
<proteinExistence type="predicted"/>
<reference evidence="1" key="2">
    <citation type="journal article" date="2015" name="Data Brief">
        <title>Shoot transcriptome of the giant reed, Arundo donax.</title>
        <authorList>
            <person name="Barrero R.A."/>
            <person name="Guerrero F.D."/>
            <person name="Moolhuijzen P."/>
            <person name="Goolsby J.A."/>
            <person name="Tidwell J."/>
            <person name="Bellgard S.E."/>
            <person name="Bellgard M.I."/>
        </authorList>
    </citation>
    <scope>NUCLEOTIDE SEQUENCE</scope>
    <source>
        <tissue evidence="1">Shoot tissue taken approximately 20 cm above the soil surface</tissue>
    </source>
</reference>
<organism evidence="1">
    <name type="scientific">Arundo donax</name>
    <name type="common">Giant reed</name>
    <name type="synonym">Donax arundinaceus</name>
    <dbReference type="NCBI Taxonomy" id="35708"/>
    <lineage>
        <taxon>Eukaryota</taxon>
        <taxon>Viridiplantae</taxon>
        <taxon>Streptophyta</taxon>
        <taxon>Embryophyta</taxon>
        <taxon>Tracheophyta</taxon>
        <taxon>Spermatophyta</taxon>
        <taxon>Magnoliopsida</taxon>
        <taxon>Liliopsida</taxon>
        <taxon>Poales</taxon>
        <taxon>Poaceae</taxon>
        <taxon>PACMAD clade</taxon>
        <taxon>Arundinoideae</taxon>
        <taxon>Arundineae</taxon>
        <taxon>Arundo</taxon>
    </lineage>
</organism>
<name>A0A0A9FJY4_ARUDO</name>
<accession>A0A0A9FJY4</accession>
<protein>
    <submittedName>
        <fullName evidence="1">Uncharacterized protein</fullName>
    </submittedName>
</protein>